<dbReference type="InterPro" id="IPR053781">
    <property type="entry name" value="F-box_AtFBL13-like"/>
</dbReference>
<dbReference type="Pfam" id="PF24758">
    <property type="entry name" value="LRR_At5g56370"/>
    <property type="match status" value="1"/>
</dbReference>
<evidence type="ECO:0000313" key="2">
    <source>
        <dbReference type="EMBL" id="RYR40582.1"/>
    </source>
</evidence>
<dbReference type="InterPro" id="IPR001810">
    <property type="entry name" value="F-box_dom"/>
</dbReference>
<dbReference type="CDD" id="cd22160">
    <property type="entry name" value="F-box_AtFBL13-like"/>
    <property type="match status" value="1"/>
</dbReference>
<name>A0A445BPK7_ARAHY</name>
<protein>
    <recommendedName>
        <fullName evidence="1">F-box domain-containing protein</fullName>
    </recommendedName>
</protein>
<accession>A0A445BPK7</accession>
<keyword evidence="3" id="KW-1185">Reference proteome</keyword>
<proteinExistence type="predicted"/>
<dbReference type="SUPFAM" id="SSF52047">
    <property type="entry name" value="RNI-like"/>
    <property type="match status" value="1"/>
</dbReference>
<reference evidence="2 3" key="1">
    <citation type="submission" date="2019-01" db="EMBL/GenBank/DDBJ databases">
        <title>Sequencing of cultivated peanut Arachis hypogaea provides insights into genome evolution and oil improvement.</title>
        <authorList>
            <person name="Chen X."/>
        </authorList>
    </citation>
    <scope>NUCLEOTIDE SEQUENCE [LARGE SCALE GENOMIC DNA]</scope>
    <source>
        <strain evidence="3">cv. Fuhuasheng</strain>
        <tissue evidence="2">Leaves</tissue>
    </source>
</reference>
<evidence type="ECO:0000313" key="3">
    <source>
        <dbReference type="Proteomes" id="UP000289738"/>
    </source>
</evidence>
<dbReference type="Pfam" id="PF00646">
    <property type="entry name" value="F-box"/>
    <property type="match status" value="1"/>
</dbReference>
<dbReference type="InterPro" id="IPR055411">
    <property type="entry name" value="LRR_FXL15/At3g58940/PEG3-like"/>
</dbReference>
<sequence length="555" mass="62710">MAERDSKAAKTTTTPIISAADDDIDRISSLPHCLLCHILSFLPTQTPVIVATTSVLSRRWRNVWKDMEVFKFQQKKKSQKSLFYSVKSVLTLRRPGRVRKFRLESDVSEANLVTVKNWINAAMGPQLEELHLLLSRENNDNLPLAPTLLISCSNSIAALSREWYLYFPSLKSLSLNLGSTQNVDVLLSRCPVLETLNLKLFISTCPDLRVQKLRVASSSLKSLTITALSNYVIEGFELDAPSLENLSLLFNRELEGFSVRNLHSVRNASLDFRFTAGGYSVIELAMKILEKCRVLKDLTVHRRKDQYSTALFALPHPVLPPNHNFRCCHHQPPLSPVAQPFLTNDNGESQYYCTANTPLFASVEKFLSLRTTRGFRKIHLDCAIEEKELGTVQSWLKAAIGSNLEELQLNLLVEGKQNLVMPLTIFSCTKLVTLNLHTFGDAVTVLDQVSSFHFHPSIHCLCFSNLPITSNLFFPVVQFLKVETLNLSIIHICPNPNPKNQPTTEAIRVVSSSLKKLTINTRYRGVIIEELEIDSPCLEYLILLLFAHYIYFDHS</sequence>
<comment type="caution">
    <text evidence="2">The sequence shown here is derived from an EMBL/GenBank/DDBJ whole genome shotgun (WGS) entry which is preliminary data.</text>
</comment>
<dbReference type="PANTHER" id="PTHR31293">
    <property type="entry name" value="RNI-LIKE SUPERFAMILY PROTEIN"/>
    <property type="match status" value="1"/>
</dbReference>
<dbReference type="InterPro" id="IPR055294">
    <property type="entry name" value="FBL60-like"/>
</dbReference>
<dbReference type="SUPFAM" id="SSF81383">
    <property type="entry name" value="F-box domain"/>
    <property type="match status" value="1"/>
</dbReference>
<dbReference type="Gene3D" id="1.20.1280.50">
    <property type="match status" value="1"/>
</dbReference>
<dbReference type="EMBL" id="SDMP01000009">
    <property type="protein sequence ID" value="RYR40582.1"/>
    <property type="molecule type" value="Genomic_DNA"/>
</dbReference>
<dbReference type="PROSITE" id="PS50181">
    <property type="entry name" value="FBOX"/>
    <property type="match status" value="1"/>
</dbReference>
<evidence type="ECO:0000259" key="1">
    <source>
        <dbReference type="PROSITE" id="PS50181"/>
    </source>
</evidence>
<dbReference type="InterPro" id="IPR036047">
    <property type="entry name" value="F-box-like_dom_sf"/>
</dbReference>
<dbReference type="InterPro" id="IPR032675">
    <property type="entry name" value="LRR_dom_sf"/>
</dbReference>
<organism evidence="2 3">
    <name type="scientific">Arachis hypogaea</name>
    <name type="common">Peanut</name>
    <dbReference type="NCBI Taxonomy" id="3818"/>
    <lineage>
        <taxon>Eukaryota</taxon>
        <taxon>Viridiplantae</taxon>
        <taxon>Streptophyta</taxon>
        <taxon>Embryophyta</taxon>
        <taxon>Tracheophyta</taxon>
        <taxon>Spermatophyta</taxon>
        <taxon>Magnoliopsida</taxon>
        <taxon>eudicotyledons</taxon>
        <taxon>Gunneridae</taxon>
        <taxon>Pentapetalae</taxon>
        <taxon>rosids</taxon>
        <taxon>fabids</taxon>
        <taxon>Fabales</taxon>
        <taxon>Fabaceae</taxon>
        <taxon>Papilionoideae</taxon>
        <taxon>50 kb inversion clade</taxon>
        <taxon>dalbergioids sensu lato</taxon>
        <taxon>Dalbergieae</taxon>
        <taxon>Pterocarpus clade</taxon>
        <taxon>Arachis</taxon>
    </lineage>
</organism>
<feature type="domain" description="F-box" evidence="1">
    <location>
        <begin position="24"/>
        <end position="73"/>
    </location>
</feature>
<gene>
    <name evidence="2" type="ORF">Ahy_A09g046326</name>
</gene>
<dbReference type="Gene3D" id="3.80.10.10">
    <property type="entry name" value="Ribonuclease Inhibitor"/>
    <property type="match status" value="1"/>
</dbReference>
<dbReference type="AlphaFoldDB" id="A0A445BPK7"/>
<dbReference type="PANTHER" id="PTHR31293:SF12">
    <property type="entry name" value="RNI-LIKE SUPERFAMILY PROTEIN"/>
    <property type="match status" value="1"/>
</dbReference>
<dbReference type="Proteomes" id="UP000289738">
    <property type="component" value="Chromosome A09"/>
</dbReference>